<keyword evidence="1" id="KW-1133">Transmembrane helix</keyword>
<evidence type="ECO:0000313" key="2">
    <source>
        <dbReference type="EMBL" id="AUV58889.1"/>
    </source>
</evidence>
<reference evidence="2" key="1">
    <citation type="submission" date="2018-01" db="EMBL/GenBank/DDBJ databases">
        <title>Draft genome sequence of Bandra megavirus.</title>
        <authorList>
            <person name="Chatterjee A."/>
            <person name="Yadav R."/>
            <person name="Kondabagil K."/>
        </authorList>
    </citation>
    <scope>NUCLEOTIDE SEQUENCE</scope>
    <source>
        <strain evidence="2">KK-1</strain>
    </source>
</reference>
<organism evidence="2">
    <name type="scientific">Bandra megavirus</name>
    <dbReference type="NCBI Taxonomy" id="2071566"/>
    <lineage>
        <taxon>Viruses</taxon>
        <taxon>Varidnaviria</taxon>
        <taxon>Bamfordvirae</taxon>
        <taxon>Nucleocytoviricota</taxon>
        <taxon>Megaviricetes</taxon>
        <taxon>Imitervirales</taxon>
        <taxon>Mimiviridae</taxon>
        <taxon>Megamimivirinae</taxon>
        <taxon>Megavirus</taxon>
    </lineage>
</organism>
<proteinExistence type="predicted"/>
<dbReference type="EMBL" id="MG779385">
    <property type="protein sequence ID" value="AUV58889.1"/>
    <property type="molecule type" value="Genomic_DNA"/>
</dbReference>
<evidence type="ECO:0000256" key="1">
    <source>
        <dbReference type="SAM" id="Phobius"/>
    </source>
</evidence>
<accession>A0A2K9V9L0</accession>
<name>A0A2K9V9L0_9VIRU</name>
<sequence length="137" mass="16188">MKRINTLNNRCLTPIWSTRISTSTNIFRSARIMRTKPIAQKIINKFPIDKPENDQFVNDQPVNDRSGNDKYHELLNNYSEIKKKYNNLIQDENSYDKLVRFFNEEIKVSSEFLGTLWLTSAIGWFFALFFLKLSNSK</sequence>
<feature type="transmembrane region" description="Helical" evidence="1">
    <location>
        <begin position="112"/>
        <end position="131"/>
    </location>
</feature>
<keyword evidence="1" id="KW-0472">Membrane</keyword>
<protein>
    <submittedName>
        <fullName evidence="2">Uncharacterized protein</fullName>
    </submittedName>
</protein>
<keyword evidence="1" id="KW-0812">Transmembrane</keyword>